<evidence type="ECO:0000259" key="2">
    <source>
        <dbReference type="Pfam" id="PF13439"/>
    </source>
</evidence>
<keyword evidence="3" id="KW-0808">Transferase</keyword>
<dbReference type="InterPro" id="IPR001296">
    <property type="entry name" value="Glyco_trans_1"/>
</dbReference>
<dbReference type="Gene3D" id="3.40.50.2000">
    <property type="entry name" value="Glycogen Phosphorylase B"/>
    <property type="match status" value="2"/>
</dbReference>
<dbReference type="AlphaFoldDB" id="A0A5R8M4Y6"/>
<protein>
    <submittedName>
        <fullName evidence="3">Glycosyltransferase family 4 protein</fullName>
    </submittedName>
</protein>
<dbReference type="GO" id="GO:0016757">
    <property type="term" value="F:glycosyltransferase activity"/>
    <property type="evidence" value="ECO:0007669"/>
    <property type="project" value="InterPro"/>
</dbReference>
<proteinExistence type="predicted"/>
<dbReference type="RefSeq" id="WP_138258278.1">
    <property type="nucleotide sequence ID" value="NZ_VBUK01000005.1"/>
</dbReference>
<dbReference type="CDD" id="cd03820">
    <property type="entry name" value="GT4_AmsD-like"/>
    <property type="match status" value="1"/>
</dbReference>
<feature type="domain" description="Glycosyltransferase subfamily 4-like N-terminal" evidence="2">
    <location>
        <begin position="13"/>
        <end position="171"/>
    </location>
</feature>
<reference evidence="3 4" key="1">
    <citation type="journal article" date="2017" name="Int. J. Syst. Evol. Microbiol.">
        <title>Maripseudobacter aurantiacus gen. nov., sp. nov., a novel member of the family Flavobacteriaceae isolated from a sedimentation basin.</title>
        <authorList>
            <person name="Chen C."/>
            <person name="Su Y."/>
            <person name="Tao T."/>
            <person name="Fu G."/>
            <person name="Zhang C."/>
            <person name="Sun C."/>
            <person name="Zhang X."/>
            <person name="Wu M."/>
        </authorList>
    </citation>
    <scope>NUCLEOTIDE SEQUENCE [LARGE SCALE GENOMIC DNA]</scope>
    <source>
        <strain evidence="4">CDA4</strain>
    </source>
</reference>
<dbReference type="PANTHER" id="PTHR12526:SF630">
    <property type="entry name" value="GLYCOSYLTRANSFERASE"/>
    <property type="match status" value="1"/>
</dbReference>
<feature type="domain" description="Glycosyl transferase family 1" evidence="1">
    <location>
        <begin position="184"/>
        <end position="338"/>
    </location>
</feature>
<evidence type="ECO:0000313" key="3">
    <source>
        <dbReference type="EMBL" id="TLF44550.1"/>
    </source>
</evidence>
<accession>A0A5R8M4Y6</accession>
<dbReference type="Pfam" id="PF00534">
    <property type="entry name" value="Glycos_transf_1"/>
    <property type="match status" value="1"/>
</dbReference>
<dbReference type="OrthoDB" id="798298at2"/>
<evidence type="ECO:0000259" key="1">
    <source>
        <dbReference type="Pfam" id="PF00534"/>
    </source>
</evidence>
<dbReference type="Proteomes" id="UP000308382">
    <property type="component" value="Unassembled WGS sequence"/>
</dbReference>
<evidence type="ECO:0000313" key="4">
    <source>
        <dbReference type="Proteomes" id="UP000308382"/>
    </source>
</evidence>
<sequence>MKISFIIYGLRSGGAERAVSGLANYWVKNHEVSIITMVQSESFYPLNPNIKTNYCLTYSKSSTNQFSSIKDALKRIKILISHLNREKPDVVISFMTQTNIYAVWACKWLNIPCLVSERANHELNPLPRFQEILRDFSYSFCKGLVVQTSGNKKYYSKKTKSEKIKIIPNAVGKGFHRIMSELDKSGENQILNVGAFRNGKAQDILLRAFAKIDTSGWKLVFLGEGPNMEKYKALSKELAIEDKVCFKGAQKDVASYYKKASLFVFTSEHEGFPNALLEALYFGLPCISTNCPHGPADMITDGENGFLVPVGDVDTLATKMEELMHSDVLQKRFRENAIRSTQKYEMEPIAKNWMEVIQNAIS</sequence>
<dbReference type="InterPro" id="IPR028098">
    <property type="entry name" value="Glyco_trans_4-like_N"/>
</dbReference>
<dbReference type="PANTHER" id="PTHR12526">
    <property type="entry name" value="GLYCOSYLTRANSFERASE"/>
    <property type="match status" value="1"/>
</dbReference>
<dbReference type="Pfam" id="PF13439">
    <property type="entry name" value="Glyco_transf_4"/>
    <property type="match status" value="1"/>
</dbReference>
<comment type="caution">
    <text evidence="3">The sequence shown here is derived from an EMBL/GenBank/DDBJ whole genome shotgun (WGS) entry which is preliminary data.</text>
</comment>
<name>A0A5R8M4Y6_9FLAO</name>
<dbReference type="SUPFAM" id="SSF53756">
    <property type="entry name" value="UDP-Glycosyltransferase/glycogen phosphorylase"/>
    <property type="match status" value="1"/>
</dbReference>
<gene>
    <name evidence="3" type="ORF">FEK29_09900</name>
</gene>
<keyword evidence="4" id="KW-1185">Reference proteome</keyword>
<organism evidence="3 4">
    <name type="scientific">Maribacter aurantiacus</name>
    <dbReference type="NCBI Taxonomy" id="1882343"/>
    <lineage>
        <taxon>Bacteria</taxon>
        <taxon>Pseudomonadati</taxon>
        <taxon>Bacteroidota</taxon>
        <taxon>Flavobacteriia</taxon>
        <taxon>Flavobacteriales</taxon>
        <taxon>Flavobacteriaceae</taxon>
        <taxon>Maribacter</taxon>
    </lineage>
</organism>
<dbReference type="EMBL" id="VBUK01000005">
    <property type="protein sequence ID" value="TLF44550.1"/>
    <property type="molecule type" value="Genomic_DNA"/>
</dbReference>